<dbReference type="Proteomes" id="UP001139408">
    <property type="component" value="Unassembled WGS sequence"/>
</dbReference>
<keyword evidence="2" id="KW-1185">Reference proteome</keyword>
<dbReference type="EMBL" id="JAKILJ010000019">
    <property type="protein sequence ID" value="MCL1105539.1"/>
    <property type="molecule type" value="Genomic_DNA"/>
</dbReference>
<gene>
    <name evidence="1" type="ORF">L2749_09750</name>
</gene>
<reference evidence="1" key="1">
    <citation type="submission" date="2022-01" db="EMBL/GenBank/DDBJ databases">
        <title>Whole genome-based taxonomy of the Shewanellaceae.</title>
        <authorList>
            <person name="Martin-Rodriguez A.J."/>
        </authorList>
    </citation>
    <scope>NUCLEOTIDE SEQUENCE</scope>
    <source>
        <strain evidence="1">DSM 23803</strain>
    </source>
</reference>
<organism evidence="1 2">
    <name type="scientific">Shewanella algicola</name>
    <dbReference type="NCBI Taxonomy" id="640633"/>
    <lineage>
        <taxon>Bacteria</taxon>
        <taxon>Pseudomonadati</taxon>
        <taxon>Pseudomonadota</taxon>
        <taxon>Gammaproteobacteria</taxon>
        <taxon>Alteromonadales</taxon>
        <taxon>Shewanellaceae</taxon>
        <taxon>Shewanella</taxon>
    </lineage>
</organism>
<sequence length="173" mass="19696">MFVLTWVFVLFAFTHELERLVPSHQQWHLSCRADGYFDSQPPQLTPSAVSELLLTFTLEYQHAALRYDLDNESSPAELILLQGDVVKVDFGALNYQLQMQLKNKKLNDGSMLLRYLLNELAVGEAQFIDGESLPLQVQVFNVDDEQSRATLTFIPSNSIWSCEIMPAVLPQPH</sequence>
<name>A0A9X1Z7R5_9GAMM</name>
<dbReference type="RefSeq" id="WP_248972638.1">
    <property type="nucleotide sequence ID" value="NZ_JAKILJ010000019.1"/>
</dbReference>
<evidence type="ECO:0000313" key="1">
    <source>
        <dbReference type="EMBL" id="MCL1105539.1"/>
    </source>
</evidence>
<dbReference type="AlphaFoldDB" id="A0A9X1Z7R5"/>
<protein>
    <submittedName>
        <fullName evidence="1">Uncharacterized protein</fullName>
    </submittedName>
</protein>
<accession>A0A9X1Z7R5</accession>
<proteinExistence type="predicted"/>
<evidence type="ECO:0000313" key="2">
    <source>
        <dbReference type="Proteomes" id="UP001139408"/>
    </source>
</evidence>
<comment type="caution">
    <text evidence="1">The sequence shown here is derived from an EMBL/GenBank/DDBJ whole genome shotgun (WGS) entry which is preliminary data.</text>
</comment>